<dbReference type="InterPro" id="IPR000504">
    <property type="entry name" value="RRM_dom"/>
</dbReference>
<name>A0ABR0T6S7_AURPU</name>
<evidence type="ECO:0000256" key="2">
    <source>
        <dbReference type="PROSITE-ProRule" id="PRU00176"/>
    </source>
</evidence>
<feature type="compositionally biased region" description="Polar residues" evidence="3">
    <location>
        <begin position="93"/>
        <end position="109"/>
    </location>
</feature>
<accession>A0ABR0T6S7</accession>
<dbReference type="Pfam" id="PF00076">
    <property type="entry name" value="RRM_1"/>
    <property type="match status" value="2"/>
</dbReference>
<dbReference type="EMBL" id="JASGXD010000019">
    <property type="protein sequence ID" value="KAK6000154.1"/>
    <property type="molecule type" value="Genomic_DNA"/>
</dbReference>
<evidence type="ECO:0000313" key="6">
    <source>
        <dbReference type="Proteomes" id="UP001341245"/>
    </source>
</evidence>
<dbReference type="SUPFAM" id="SSF54928">
    <property type="entry name" value="RNA-binding domain, RBD"/>
    <property type="match status" value="2"/>
</dbReference>
<evidence type="ECO:0000256" key="1">
    <source>
        <dbReference type="ARBA" id="ARBA00022884"/>
    </source>
</evidence>
<dbReference type="PANTHER" id="PTHR48027">
    <property type="entry name" value="HETEROGENEOUS NUCLEAR RIBONUCLEOPROTEIN 87F-RELATED"/>
    <property type="match status" value="1"/>
</dbReference>
<dbReference type="PROSITE" id="PS50102">
    <property type="entry name" value="RRM"/>
    <property type="match status" value="2"/>
</dbReference>
<sequence>MAVRGQIDGLGADGIFMRGCSLQLSGLDWNMGGASSDWFQIVLRRAAARSIVSSPLKARTIVTKTPTGLRQSQKWQMPVFQRRFASEEASPAQEKTTGETVPTEPTQTEKAMKEDAVTSEAQAEQEPNVVEKSIPGAADASEQPSVVEQVKEKVQDAASNVTDAAVSLLGNSARGAAAGTHSDPKPSRILYVGNLFFEIKGQDLEREFASYGKIVNARVAEDARGLSRGFGFVEFETLADAEKAQQELNKKVLAGRNMAVQFHLRREPRSPMNKGKVSANKPSKTLFIGNMSFQMSDKDLNDLFRNITNVLDVRVAVDRRSGQPRGFCHADFIDIPSAQAAKEILEKKEIYGRLLRVDFSRSANPAPSREN</sequence>
<proteinExistence type="predicted"/>
<dbReference type="Gene3D" id="3.30.70.330">
    <property type="match status" value="2"/>
</dbReference>
<feature type="domain" description="RRM" evidence="4">
    <location>
        <begin position="188"/>
        <end position="265"/>
    </location>
</feature>
<protein>
    <recommendedName>
        <fullName evidence="4">RRM domain-containing protein</fullName>
    </recommendedName>
</protein>
<evidence type="ECO:0000313" key="5">
    <source>
        <dbReference type="EMBL" id="KAK6000154.1"/>
    </source>
</evidence>
<keyword evidence="6" id="KW-1185">Reference proteome</keyword>
<dbReference type="InterPro" id="IPR012677">
    <property type="entry name" value="Nucleotide-bd_a/b_plait_sf"/>
</dbReference>
<reference evidence="5 6" key="1">
    <citation type="submission" date="2023-11" db="EMBL/GenBank/DDBJ databases">
        <title>Draft genome sequence and annotation of the polyextremotolerant black yeast-like fungus Aureobasidium pullulans NRRL 62042.</title>
        <authorList>
            <person name="Dielentheis-Frenken M.R.E."/>
            <person name="Wibberg D."/>
            <person name="Blank L.M."/>
            <person name="Tiso T."/>
        </authorList>
    </citation>
    <scope>NUCLEOTIDE SEQUENCE [LARGE SCALE GENOMIC DNA]</scope>
    <source>
        <strain evidence="5 6">NRRL 62042</strain>
    </source>
</reference>
<evidence type="ECO:0000259" key="4">
    <source>
        <dbReference type="PROSITE" id="PS50102"/>
    </source>
</evidence>
<keyword evidence="1 2" id="KW-0694">RNA-binding</keyword>
<organism evidence="5 6">
    <name type="scientific">Aureobasidium pullulans</name>
    <name type="common">Black yeast</name>
    <name type="synonym">Pullularia pullulans</name>
    <dbReference type="NCBI Taxonomy" id="5580"/>
    <lineage>
        <taxon>Eukaryota</taxon>
        <taxon>Fungi</taxon>
        <taxon>Dikarya</taxon>
        <taxon>Ascomycota</taxon>
        <taxon>Pezizomycotina</taxon>
        <taxon>Dothideomycetes</taxon>
        <taxon>Dothideomycetidae</taxon>
        <taxon>Dothideales</taxon>
        <taxon>Saccotheciaceae</taxon>
        <taxon>Aureobasidium</taxon>
    </lineage>
</organism>
<dbReference type="CDD" id="cd00590">
    <property type="entry name" value="RRM_SF"/>
    <property type="match status" value="1"/>
</dbReference>
<dbReference type="InterPro" id="IPR052462">
    <property type="entry name" value="SLIRP/GR-RBP-like"/>
</dbReference>
<dbReference type="SMART" id="SM00360">
    <property type="entry name" value="RRM"/>
    <property type="match status" value="2"/>
</dbReference>
<evidence type="ECO:0000256" key="3">
    <source>
        <dbReference type="SAM" id="MobiDB-lite"/>
    </source>
</evidence>
<feature type="domain" description="RRM" evidence="4">
    <location>
        <begin position="284"/>
        <end position="362"/>
    </location>
</feature>
<dbReference type="Proteomes" id="UP001341245">
    <property type="component" value="Unassembled WGS sequence"/>
</dbReference>
<dbReference type="InterPro" id="IPR035979">
    <property type="entry name" value="RBD_domain_sf"/>
</dbReference>
<comment type="caution">
    <text evidence="5">The sequence shown here is derived from an EMBL/GenBank/DDBJ whole genome shotgun (WGS) entry which is preliminary data.</text>
</comment>
<feature type="region of interest" description="Disordered" evidence="3">
    <location>
        <begin position="84"/>
        <end position="129"/>
    </location>
</feature>
<gene>
    <name evidence="5" type="ORF">QM012_004142</name>
</gene>